<dbReference type="Proteomes" id="UP000613580">
    <property type="component" value="Unassembled WGS sequence"/>
</dbReference>
<evidence type="ECO:0000259" key="4">
    <source>
        <dbReference type="SMART" id="SM01287"/>
    </source>
</evidence>
<dbReference type="PANTHER" id="PTHR45849:SF3">
    <property type="entry name" value="HISTONE CHAPERONE RTT106"/>
    <property type="match status" value="1"/>
</dbReference>
<gene>
    <name evidence="5" type="ORF">HMN09_00548000</name>
</gene>
<dbReference type="PANTHER" id="PTHR45849">
    <property type="entry name" value="FACT COMPLEX SUBUNIT SSRP1"/>
    <property type="match status" value="1"/>
</dbReference>
<comment type="similarity">
    <text evidence="1">Belongs to the RTT106 family.</text>
</comment>
<comment type="function">
    <text evidence="2">Component of the FACT complex, a general chromatin factor that acts to reorganize nucleosomes. The FACT complex is involved in multiple processes that require DNA as a template such as mRNA elongation, DNA replication and DNA repair. During transcription elongation the FACT complex acts as a histone chaperone that both destabilizes and restores nucleosomal structure. It facilitates the passage of RNA polymerase II and transcription by promoting the dissociation of one histone H2A-H2B dimer from the nucleosome, then subsequently promotes the reestablishment of the nucleosome following the passage of RNA polymerase II.</text>
</comment>
<proteinExistence type="inferred from homology"/>
<name>A0A8H6WIV0_MYCCL</name>
<feature type="compositionally biased region" description="Acidic residues" evidence="3">
    <location>
        <begin position="484"/>
        <end position="502"/>
    </location>
</feature>
<organism evidence="5 6">
    <name type="scientific">Mycena chlorophos</name>
    <name type="common">Agaric fungus</name>
    <name type="synonym">Agaricus chlorophos</name>
    <dbReference type="NCBI Taxonomy" id="658473"/>
    <lineage>
        <taxon>Eukaryota</taxon>
        <taxon>Fungi</taxon>
        <taxon>Dikarya</taxon>
        <taxon>Basidiomycota</taxon>
        <taxon>Agaricomycotina</taxon>
        <taxon>Agaricomycetes</taxon>
        <taxon>Agaricomycetidae</taxon>
        <taxon>Agaricales</taxon>
        <taxon>Marasmiineae</taxon>
        <taxon>Mycenaceae</taxon>
        <taxon>Mycena</taxon>
    </lineage>
</organism>
<feature type="domain" description="Histone chaperone RTT106/FACT complex subunit SPT16-like middle" evidence="4">
    <location>
        <begin position="272"/>
        <end position="378"/>
    </location>
</feature>
<dbReference type="InterPro" id="IPR013719">
    <property type="entry name" value="RTT106/SPT16-like_middle_dom"/>
</dbReference>
<dbReference type="Gene3D" id="2.30.29.30">
    <property type="entry name" value="Pleckstrin-homology domain (PH domain)/Phosphotyrosine-binding domain (PTB)"/>
    <property type="match status" value="1"/>
</dbReference>
<dbReference type="SMART" id="SM01287">
    <property type="entry name" value="Rtt106"/>
    <property type="match status" value="1"/>
</dbReference>
<dbReference type="AlphaFoldDB" id="A0A8H6WIV0"/>
<sequence>MTLFLDALTSHVPRDLSDALTALRNATPDAPSTLDSLVRFVAGGPSPDPSTQTTWAEQQTAASRALSSIAGQTQPQTNTNGKRAREDEGSSSSTDAKRQKTDEKPVYTLHGISLNSPVRRKVDITVYPSSVAFANASTGAVESSIPLSVLKRAFLLPTRGKMKAHWTVVVLSVDVTEPPNKKDKDKDKDAAPQIIFGLDAAAPSALKYTTYNTESGGAADVTTLKSGTPTRDVLLDLIRRFRLRLPVFEPTPTVFRSACPGTAAVSATEGGVPGIEAYRGAKVGSLWFMRAGILWGESKPCEFWAVEDLVEKDALRLISATGRTCTLVITRKSPSPNGEQEDEEEDEGIETALTMIDGREQEGINKWVREHRDLFGKEVPPDGANALPVLFQDDSDEEDEDFVEPEESDGGSASEDEDSDDDDDDDDESGDEDAEGGEDAEGEEEDDDGELRPENHPLMRPGAMPKMSRATIDMVAAMMTDDLVGGDEGGDEEEGEDDELDD</sequence>
<evidence type="ECO:0000256" key="2">
    <source>
        <dbReference type="ARBA" id="ARBA00025370"/>
    </source>
</evidence>
<dbReference type="GO" id="GO:0042393">
    <property type="term" value="F:histone binding"/>
    <property type="evidence" value="ECO:0007669"/>
    <property type="project" value="TreeGrafter"/>
</dbReference>
<evidence type="ECO:0000256" key="1">
    <source>
        <dbReference type="ARBA" id="ARBA00006159"/>
    </source>
</evidence>
<keyword evidence="6" id="KW-1185">Reference proteome</keyword>
<dbReference type="Pfam" id="PF08512">
    <property type="entry name" value="Rttp106-like_middle"/>
    <property type="match status" value="1"/>
</dbReference>
<feature type="region of interest" description="Disordered" evidence="3">
    <location>
        <begin position="395"/>
        <end position="502"/>
    </location>
</feature>
<dbReference type="EMBL" id="JACAZE010000006">
    <property type="protein sequence ID" value="KAF7313899.1"/>
    <property type="molecule type" value="Genomic_DNA"/>
</dbReference>
<feature type="region of interest" description="Disordered" evidence="3">
    <location>
        <begin position="61"/>
        <end position="103"/>
    </location>
</feature>
<accession>A0A8H6WIV0</accession>
<feature type="compositionally biased region" description="Polar residues" evidence="3">
    <location>
        <begin position="65"/>
        <end position="81"/>
    </location>
</feature>
<dbReference type="GO" id="GO:0031491">
    <property type="term" value="F:nucleosome binding"/>
    <property type="evidence" value="ECO:0007669"/>
    <property type="project" value="TreeGrafter"/>
</dbReference>
<evidence type="ECO:0000256" key="3">
    <source>
        <dbReference type="SAM" id="MobiDB-lite"/>
    </source>
</evidence>
<feature type="compositionally biased region" description="Acidic residues" evidence="3">
    <location>
        <begin position="395"/>
        <end position="449"/>
    </location>
</feature>
<evidence type="ECO:0000313" key="6">
    <source>
        <dbReference type="Proteomes" id="UP000613580"/>
    </source>
</evidence>
<dbReference type="SUPFAM" id="SSF50729">
    <property type="entry name" value="PH domain-like"/>
    <property type="match status" value="1"/>
</dbReference>
<protein>
    <submittedName>
        <fullName evidence="5">Rtt106 domain-containing protein</fullName>
    </submittedName>
</protein>
<dbReference type="OrthoDB" id="75754at2759"/>
<reference evidence="5" key="1">
    <citation type="submission" date="2020-05" db="EMBL/GenBank/DDBJ databases">
        <title>Mycena genomes resolve the evolution of fungal bioluminescence.</title>
        <authorList>
            <person name="Tsai I.J."/>
        </authorList>
    </citation>
    <scope>NUCLEOTIDE SEQUENCE</scope>
    <source>
        <strain evidence="5">110903Hualien_Pintung</strain>
    </source>
</reference>
<dbReference type="InterPro" id="IPR011993">
    <property type="entry name" value="PH-like_dom_sf"/>
</dbReference>
<evidence type="ECO:0000313" key="5">
    <source>
        <dbReference type="EMBL" id="KAF7313899.1"/>
    </source>
</evidence>
<dbReference type="InterPro" id="IPR050454">
    <property type="entry name" value="RTT106/SSRP1_HistChap/FACT"/>
</dbReference>
<comment type="caution">
    <text evidence="5">The sequence shown here is derived from an EMBL/GenBank/DDBJ whole genome shotgun (WGS) entry which is preliminary data.</text>
</comment>